<feature type="transmembrane region" description="Helical" evidence="8">
    <location>
        <begin position="103"/>
        <end position="123"/>
    </location>
</feature>
<keyword evidence="6 8" id="KW-0472">Membrane</keyword>
<evidence type="ECO:0000256" key="3">
    <source>
        <dbReference type="ARBA" id="ARBA00022692"/>
    </source>
</evidence>
<name>A0ABW4E1E0_9RHOB</name>
<feature type="transmembrane region" description="Helical" evidence="8">
    <location>
        <begin position="217"/>
        <end position="235"/>
    </location>
</feature>
<dbReference type="GO" id="GO:0008233">
    <property type="term" value="F:peptidase activity"/>
    <property type="evidence" value="ECO:0007669"/>
    <property type="project" value="UniProtKB-KW"/>
</dbReference>
<keyword evidence="3 8" id="KW-0812">Transmembrane</keyword>
<feature type="compositionally biased region" description="Basic and acidic residues" evidence="7">
    <location>
        <begin position="12"/>
        <end position="28"/>
    </location>
</feature>
<dbReference type="RefSeq" id="WP_131577087.1">
    <property type="nucleotide sequence ID" value="NZ_JBHTOQ010000039.1"/>
</dbReference>
<keyword evidence="4 10" id="KW-0378">Hydrolase</keyword>
<comment type="similarity">
    <text evidence="2">Belongs to the peptidase S54 family.</text>
</comment>
<dbReference type="Proteomes" id="UP001597302">
    <property type="component" value="Unassembled WGS sequence"/>
</dbReference>
<feature type="domain" description="Peptidase S54 rhomboid" evidence="9">
    <location>
        <begin position="96"/>
        <end position="232"/>
    </location>
</feature>
<dbReference type="Pfam" id="PF01694">
    <property type="entry name" value="Rhomboid"/>
    <property type="match status" value="1"/>
</dbReference>
<dbReference type="PANTHER" id="PTHR43731:SF14">
    <property type="entry name" value="PRESENILIN-ASSOCIATED RHOMBOID-LIKE PROTEIN, MITOCHONDRIAL"/>
    <property type="match status" value="1"/>
</dbReference>
<proteinExistence type="inferred from homology"/>
<sequence length="240" mass="24949">MDDPARPVAIPHVDRRTPAPDLTRDRAPKSPLPGQGPLHLPLWLRVVIVLCCLTEAALLAGPLVGFGGARSAAFILGGFWSPLLEGVPGLYPGQAWVMFLSYGLLHAGLLHLAMNLISLAAVGRELGRLIGPGQMALVYLASQIGAALVFAAMQPGAGPMVGASGAVFGLAGALVGHAAITLRRRRRSMTPLVRAVGLILGLNIALTLLMPSIAWEAHLGGAATGLILGVIMALTRGRRR</sequence>
<dbReference type="EC" id="3.4.21.-" evidence="10"/>
<evidence type="ECO:0000256" key="1">
    <source>
        <dbReference type="ARBA" id="ARBA00004141"/>
    </source>
</evidence>
<organism evidence="10 11">
    <name type="scientific">Paracoccus nototheniae</name>
    <dbReference type="NCBI Taxonomy" id="2489002"/>
    <lineage>
        <taxon>Bacteria</taxon>
        <taxon>Pseudomonadati</taxon>
        <taxon>Pseudomonadota</taxon>
        <taxon>Alphaproteobacteria</taxon>
        <taxon>Rhodobacterales</taxon>
        <taxon>Paracoccaceae</taxon>
        <taxon>Paracoccus</taxon>
    </lineage>
</organism>
<evidence type="ECO:0000256" key="7">
    <source>
        <dbReference type="SAM" id="MobiDB-lite"/>
    </source>
</evidence>
<dbReference type="Gene3D" id="1.20.1540.10">
    <property type="entry name" value="Rhomboid-like"/>
    <property type="match status" value="1"/>
</dbReference>
<reference evidence="11" key="1">
    <citation type="journal article" date="2019" name="Int. J. Syst. Evol. Microbiol.">
        <title>The Global Catalogue of Microorganisms (GCM) 10K type strain sequencing project: providing services to taxonomists for standard genome sequencing and annotation.</title>
        <authorList>
            <consortium name="The Broad Institute Genomics Platform"/>
            <consortium name="The Broad Institute Genome Sequencing Center for Infectious Disease"/>
            <person name="Wu L."/>
            <person name="Ma J."/>
        </authorList>
    </citation>
    <scope>NUCLEOTIDE SEQUENCE [LARGE SCALE GENOMIC DNA]</scope>
    <source>
        <strain evidence="11">CCM 8875</strain>
    </source>
</reference>
<dbReference type="InterPro" id="IPR022764">
    <property type="entry name" value="Peptidase_S54_rhomboid_dom"/>
</dbReference>
<keyword evidence="5 8" id="KW-1133">Transmembrane helix</keyword>
<dbReference type="GO" id="GO:0006508">
    <property type="term" value="P:proteolysis"/>
    <property type="evidence" value="ECO:0007669"/>
    <property type="project" value="UniProtKB-KW"/>
</dbReference>
<gene>
    <name evidence="10" type="ORF">ACFQ5P_17870</name>
</gene>
<feature type="region of interest" description="Disordered" evidence="7">
    <location>
        <begin position="1"/>
        <end position="32"/>
    </location>
</feature>
<accession>A0ABW4E1E0</accession>
<dbReference type="InterPro" id="IPR035952">
    <property type="entry name" value="Rhomboid-like_sf"/>
</dbReference>
<evidence type="ECO:0000256" key="8">
    <source>
        <dbReference type="SAM" id="Phobius"/>
    </source>
</evidence>
<evidence type="ECO:0000256" key="6">
    <source>
        <dbReference type="ARBA" id="ARBA00023136"/>
    </source>
</evidence>
<comment type="subcellular location">
    <subcellularLocation>
        <location evidence="1">Membrane</location>
        <topology evidence="1">Multi-pass membrane protein</topology>
    </subcellularLocation>
</comment>
<protein>
    <submittedName>
        <fullName evidence="10">Rhomboid family intramembrane serine protease</fullName>
        <ecNumber evidence="10">3.4.21.-</ecNumber>
    </submittedName>
</protein>
<feature type="transmembrane region" description="Helical" evidence="8">
    <location>
        <begin position="135"/>
        <end position="154"/>
    </location>
</feature>
<dbReference type="SUPFAM" id="SSF144091">
    <property type="entry name" value="Rhomboid-like"/>
    <property type="match status" value="1"/>
</dbReference>
<keyword evidence="10" id="KW-0645">Protease</keyword>
<dbReference type="InterPro" id="IPR050925">
    <property type="entry name" value="Rhomboid_protease_S54"/>
</dbReference>
<dbReference type="PANTHER" id="PTHR43731">
    <property type="entry name" value="RHOMBOID PROTEASE"/>
    <property type="match status" value="1"/>
</dbReference>
<evidence type="ECO:0000256" key="2">
    <source>
        <dbReference type="ARBA" id="ARBA00009045"/>
    </source>
</evidence>
<keyword evidence="11" id="KW-1185">Reference proteome</keyword>
<evidence type="ECO:0000256" key="5">
    <source>
        <dbReference type="ARBA" id="ARBA00022989"/>
    </source>
</evidence>
<evidence type="ECO:0000313" key="10">
    <source>
        <dbReference type="EMBL" id="MFD1483168.1"/>
    </source>
</evidence>
<evidence type="ECO:0000259" key="9">
    <source>
        <dbReference type="Pfam" id="PF01694"/>
    </source>
</evidence>
<comment type="caution">
    <text evidence="10">The sequence shown here is derived from an EMBL/GenBank/DDBJ whole genome shotgun (WGS) entry which is preliminary data.</text>
</comment>
<feature type="transmembrane region" description="Helical" evidence="8">
    <location>
        <begin position="160"/>
        <end position="180"/>
    </location>
</feature>
<dbReference type="EMBL" id="JBHTOQ010000039">
    <property type="protein sequence ID" value="MFD1483168.1"/>
    <property type="molecule type" value="Genomic_DNA"/>
</dbReference>
<evidence type="ECO:0000256" key="4">
    <source>
        <dbReference type="ARBA" id="ARBA00022801"/>
    </source>
</evidence>
<feature type="transmembrane region" description="Helical" evidence="8">
    <location>
        <begin position="192"/>
        <end position="211"/>
    </location>
</feature>
<evidence type="ECO:0000313" key="11">
    <source>
        <dbReference type="Proteomes" id="UP001597302"/>
    </source>
</evidence>